<dbReference type="GO" id="GO:0015074">
    <property type="term" value="P:DNA integration"/>
    <property type="evidence" value="ECO:0007669"/>
    <property type="project" value="InterPro"/>
</dbReference>
<evidence type="ECO:0000313" key="4">
    <source>
        <dbReference type="Proteomes" id="UP000051655"/>
    </source>
</evidence>
<keyword evidence="1" id="KW-0233">DNA recombination</keyword>
<dbReference type="Pfam" id="PF00589">
    <property type="entry name" value="Phage_integrase"/>
    <property type="match status" value="1"/>
</dbReference>
<keyword evidence="4" id="KW-1185">Reference proteome</keyword>
<dbReference type="GO" id="GO:0003677">
    <property type="term" value="F:DNA binding"/>
    <property type="evidence" value="ECO:0007669"/>
    <property type="project" value="InterPro"/>
</dbReference>
<dbReference type="STRING" id="1616.IV73_GL001149"/>
<dbReference type="InterPro" id="IPR013762">
    <property type="entry name" value="Integrase-like_cat_sf"/>
</dbReference>
<sequence length="125" mass="14390">MDVDTVLWGVLKSWKLEQSKLSLLKGVPINADSFIFNYHILTIRKSNERFIEWYNKNHDENLPLLNLHGFRHTHATLLISDSMESKKVAARLGHKDITITANIYAEVTLKAKEEVAERFSKILGN</sequence>
<evidence type="ECO:0000259" key="2">
    <source>
        <dbReference type="PROSITE" id="PS51898"/>
    </source>
</evidence>
<dbReference type="Gene3D" id="1.10.443.10">
    <property type="entry name" value="Intergrase catalytic core"/>
    <property type="match status" value="1"/>
</dbReference>
<dbReference type="AlphaFoldDB" id="A0A0R2JHR9"/>
<feature type="domain" description="Tyr recombinase" evidence="2">
    <location>
        <begin position="1"/>
        <end position="117"/>
    </location>
</feature>
<dbReference type="EMBL" id="JQBP01000006">
    <property type="protein sequence ID" value="KRN74741.1"/>
    <property type="molecule type" value="Genomic_DNA"/>
</dbReference>
<dbReference type="PROSITE" id="PS51898">
    <property type="entry name" value="TYR_RECOMBINASE"/>
    <property type="match status" value="1"/>
</dbReference>
<dbReference type="PATRIC" id="fig|1616.3.peg.1182"/>
<protein>
    <recommendedName>
        <fullName evidence="2">Tyr recombinase domain-containing protein</fullName>
    </recommendedName>
</protein>
<evidence type="ECO:0000256" key="1">
    <source>
        <dbReference type="ARBA" id="ARBA00023172"/>
    </source>
</evidence>
<name>A0A0R2JHR9_9LACO</name>
<dbReference type="InterPro" id="IPR002104">
    <property type="entry name" value="Integrase_catalytic"/>
</dbReference>
<reference evidence="3 4" key="1">
    <citation type="journal article" date="2015" name="Genome Announc.">
        <title>Expanding the biotechnology potential of lactobacilli through comparative genomics of 213 strains and associated genera.</title>
        <authorList>
            <person name="Sun Z."/>
            <person name="Harris H.M."/>
            <person name="McCann A."/>
            <person name="Guo C."/>
            <person name="Argimon S."/>
            <person name="Zhang W."/>
            <person name="Yang X."/>
            <person name="Jeffery I.B."/>
            <person name="Cooney J.C."/>
            <person name="Kagawa T.F."/>
            <person name="Liu W."/>
            <person name="Song Y."/>
            <person name="Salvetti E."/>
            <person name="Wrobel A."/>
            <person name="Rasinkangas P."/>
            <person name="Parkhill J."/>
            <person name="Rea M.C."/>
            <person name="O'Sullivan O."/>
            <person name="Ritari J."/>
            <person name="Douillard F.P."/>
            <person name="Paul Ross R."/>
            <person name="Yang R."/>
            <person name="Briner A.E."/>
            <person name="Felis G.E."/>
            <person name="de Vos W.M."/>
            <person name="Barrangou R."/>
            <person name="Klaenhammer T.R."/>
            <person name="Caufield P.W."/>
            <person name="Cui Y."/>
            <person name="Zhang H."/>
            <person name="O'Toole P.W."/>
        </authorList>
    </citation>
    <scope>NUCLEOTIDE SEQUENCE [LARGE SCALE GENOMIC DNA]</scope>
    <source>
        <strain evidence="3 4">DSM 20593</strain>
    </source>
</reference>
<comment type="caution">
    <text evidence="3">The sequence shown here is derived from an EMBL/GenBank/DDBJ whole genome shotgun (WGS) entry which is preliminary data.</text>
</comment>
<gene>
    <name evidence="3" type="ORF">IV73_GL001149</name>
</gene>
<organism evidence="3 4">
    <name type="scientific">Weissella kandleri</name>
    <dbReference type="NCBI Taxonomy" id="1616"/>
    <lineage>
        <taxon>Bacteria</taxon>
        <taxon>Bacillati</taxon>
        <taxon>Bacillota</taxon>
        <taxon>Bacilli</taxon>
        <taxon>Lactobacillales</taxon>
        <taxon>Lactobacillaceae</taxon>
        <taxon>Weissella</taxon>
    </lineage>
</organism>
<accession>A0A0R2JHR9</accession>
<dbReference type="Proteomes" id="UP000051655">
    <property type="component" value="Unassembled WGS sequence"/>
</dbReference>
<dbReference type="SUPFAM" id="SSF56349">
    <property type="entry name" value="DNA breaking-rejoining enzymes"/>
    <property type="match status" value="1"/>
</dbReference>
<dbReference type="GO" id="GO:0006310">
    <property type="term" value="P:DNA recombination"/>
    <property type="evidence" value="ECO:0007669"/>
    <property type="project" value="UniProtKB-KW"/>
</dbReference>
<proteinExistence type="predicted"/>
<dbReference type="InterPro" id="IPR011010">
    <property type="entry name" value="DNA_brk_join_enz"/>
</dbReference>
<evidence type="ECO:0000313" key="3">
    <source>
        <dbReference type="EMBL" id="KRN74741.1"/>
    </source>
</evidence>